<name>A0A9P8EKM9_AURME</name>
<feature type="non-terminal residue" evidence="1">
    <location>
        <position position="139"/>
    </location>
</feature>
<gene>
    <name evidence="1" type="ORF">KCU76_g6402</name>
</gene>
<evidence type="ECO:0000313" key="1">
    <source>
        <dbReference type="EMBL" id="KAG9692848.1"/>
    </source>
</evidence>
<reference evidence="1" key="1">
    <citation type="journal article" date="2021" name="J Fungi (Basel)">
        <title>Virulence traits and population genomics of the black yeast Aureobasidium melanogenum.</title>
        <authorList>
            <person name="Cernosa A."/>
            <person name="Sun X."/>
            <person name="Gostincar C."/>
            <person name="Fang C."/>
            <person name="Gunde-Cimerman N."/>
            <person name="Song Z."/>
        </authorList>
    </citation>
    <scope>NUCLEOTIDE SEQUENCE</scope>
    <source>
        <strain evidence="1">EXF-9911</strain>
    </source>
</reference>
<dbReference type="EMBL" id="JAHFXF010000214">
    <property type="protein sequence ID" value="KAG9692848.1"/>
    <property type="molecule type" value="Genomic_DNA"/>
</dbReference>
<dbReference type="Proteomes" id="UP000779574">
    <property type="component" value="Unassembled WGS sequence"/>
</dbReference>
<sequence>MVLIDRIELDSRVTQAHRDARYQRLQRARRGAGRVNVLLDEATREREKQANLAIDKKDGFRKLPLVGEIIGCTNENAPHLPGDIVYLLCDNNENYTYRDRRSVILADYAIDFNESFYFAQEREKAHRKREQSNALSYLE</sequence>
<reference evidence="1" key="2">
    <citation type="submission" date="2021-08" db="EMBL/GenBank/DDBJ databases">
        <authorList>
            <person name="Gostincar C."/>
            <person name="Sun X."/>
            <person name="Song Z."/>
            <person name="Gunde-Cimerman N."/>
        </authorList>
    </citation>
    <scope>NUCLEOTIDE SEQUENCE</scope>
    <source>
        <strain evidence="1">EXF-9911</strain>
    </source>
</reference>
<accession>A0A9P8EKM9</accession>
<evidence type="ECO:0000313" key="2">
    <source>
        <dbReference type="Proteomes" id="UP000779574"/>
    </source>
</evidence>
<dbReference type="OrthoDB" id="3901434at2759"/>
<comment type="caution">
    <text evidence="1">The sequence shown here is derived from an EMBL/GenBank/DDBJ whole genome shotgun (WGS) entry which is preliminary data.</text>
</comment>
<organism evidence="1 2">
    <name type="scientific">Aureobasidium melanogenum</name>
    <name type="common">Aureobasidium pullulans var. melanogenum</name>
    <dbReference type="NCBI Taxonomy" id="46634"/>
    <lineage>
        <taxon>Eukaryota</taxon>
        <taxon>Fungi</taxon>
        <taxon>Dikarya</taxon>
        <taxon>Ascomycota</taxon>
        <taxon>Pezizomycotina</taxon>
        <taxon>Dothideomycetes</taxon>
        <taxon>Dothideomycetidae</taxon>
        <taxon>Dothideales</taxon>
        <taxon>Saccotheciaceae</taxon>
        <taxon>Aureobasidium</taxon>
    </lineage>
</organism>
<dbReference type="AlphaFoldDB" id="A0A9P8EKM9"/>
<protein>
    <submittedName>
        <fullName evidence="1">Uncharacterized protein</fullName>
    </submittedName>
</protein>
<proteinExistence type="predicted"/>